<sequence length="128" mass="14338">MAIVREYAAYSISNARLVLGWLDKVHAEIAAAFADGSPSLDRVARRLATSPRTFQRRLHQEGTTWSEEVERARQAEATRLLRGTGLNLDAIAARIGYSDLRALRRAVHRWHGQAPADLRRHLTTASQP</sequence>
<dbReference type="SUPFAM" id="SSF46689">
    <property type="entry name" value="Homeodomain-like"/>
    <property type="match status" value="1"/>
</dbReference>
<evidence type="ECO:0000313" key="5">
    <source>
        <dbReference type="EMBL" id="MBO2448611.1"/>
    </source>
</evidence>
<evidence type="ECO:0000259" key="4">
    <source>
        <dbReference type="PROSITE" id="PS01124"/>
    </source>
</evidence>
<dbReference type="Pfam" id="PF12833">
    <property type="entry name" value="HTH_18"/>
    <property type="match status" value="1"/>
</dbReference>
<dbReference type="EMBL" id="JAGEOJ010000006">
    <property type="protein sequence ID" value="MBO2448611.1"/>
    <property type="molecule type" value="Genomic_DNA"/>
</dbReference>
<dbReference type="Proteomes" id="UP000669179">
    <property type="component" value="Unassembled WGS sequence"/>
</dbReference>
<dbReference type="GO" id="GO:0003700">
    <property type="term" value="F:DNA-binding transcription factor activity"/>
    <property type="evidence" value="ECO:0007669"/>
    <property type="project" value="InterPro"/>
</dbReference>
<proteinExistence type="predicted"/>
<protein>
    <submittedName>
        <fullName evidence="5">Helix-turn-helix domain-containing protein</fullName>
    </submittedName>
</protein>
<keyword evidence="3" id="KW-0804">Transcription</keyword>
<evidence type="ECO:0000256" key="2">
    <source>
        <dbReference type="ARBA" id="ARBA00023125"/>
    </source>
</evidence>
<dbReference type="InterPro" id="IPR009057">
    <property type="entry name" value="Homeodomain-like_sf"/>
</dbReference>
<dbReference type="GO" id="GO:0000976">
    <property type="term" value="F:transcription cis-regulatory region binding"/>
    <property type="evidence" value="ECO:0007669"/>
    <property type="project" value="TreeGrafter"/>
</dbReference>
<dbReference type="SMART" id="SM00342">
    <property type="entry name" value="HTH_ARAC"/>
    <property type="match status" value="1"/>
</dbReference>
<dbReference type="RefSeq" id="WP_208256278.1">
    <property type="nucleotide sequence ID" value="NZ_JAGEOJ010000006.1"/>
</dbReference>
<dbReference type="PROSITE" id="PS01124">
    <property type="entry name" value="HTH_ARAC_FAMILY_2"/>
    <property type="match status" value="1"/>
</dbReference>
<keyword evidence="6" id="KW-1185">Reference proteome</keyword>
<dbReference type="PANTHER" id="PTHR47894:SF4">
    <property type="entry name" value="HTH-TYPE TRANSCRIPTIONAL REGULATOR GADX"/>
    <property type="match status" value="1"/>
</dbReference>
<evidence type="ECO:0000256" key="3">
    <source>
        <dbReference type="ARBA" id="ARBA00023163"/>
    </source>
</evidence>
<evidence type="ECO:0000256" key="1">
    <source>
        <dbReference type="ARBA" id="ARBA00023015"/>
    </source>
</evidence>
<dbReference type="Gene3D" id="1.10.10.60">
    <property type="entry name" value="Homeodomain-like"/>
    <property type="match status" value="1"/>
</dbReference>
<name>A0A939T1Z9_9ACTN</name>
<dbReference type="InterPro" id="IPR018060">
    <property type="entry name" value="HTH_AraC"/>
</dbReference>
<accession>A0A939T1Z9</accession>
<dbReference type="PANTHER" id="PTHR47894">
    <property type="entry name" value="HTH-TYPE TRANSCRIPTIONAL REGULATOR GADX"/>
    <property type="match status" value="1"/>
</dbReference>
<keyword evidence="2" id="KW-0238">DNA-binding</keyword>
<reference evidence="5" key="1">
    <citation type="submission" date="2021-03" db="EMBL/GenBank/DDBJ databases">
        <authorList>
            <person name="Kanchanasin P."/>
            <person name="Saeng-In P."/>
            <person name="Phongsopitanun W."/>
            <person name="Yuki M."/>
            <person name="Kudo T."/>
            <person name="Ohkuma M."/>
            <person name="Tanasupawat S."/>
        </authorList>
    </citation>
    <scope>NUCLEOTIDE SEQUENCE</scope>
    <source>
        <strain evidence="5">GKU 128</strain>
    </source>
</reference>
<gene>
    <name evidence="5" type="ORF">J4573_16025</name>
</gene>
<comment type="caution">
    <text evidence="5">The sequence shown here is derived from an EMBL/GenBank/DDBJ whole genome shotgun (WGS) entry which is preliminary data.</text>
</comment>
<evidence type="ECO:0000313" key="6">
    <source>
        <dbReference type="Proteomes" id="UP000669179"/>
    </source>
</evidence>
<feature type="domain" description="HTH araC/xylS-type" evidence="4">
    <location>
        <begin position="23"/>
        <end position="121"/>
    </location>
</feature>
<dbReference type="GO" id="GO:0005829">
    <property type="term" value="C:cytosol"/>
    <property type="evidence" value="ECO:0007669"/>
    <property type="project" value="TreeGrafter"/>
</dbReference>
<keyword evidence="1" id="KW-0805">Transcription regulation</keyword>
<dbReference type="AlphaFoldDB" id="A0A939T1Z9"/>
<organism evidence="5 6">
    <name type="scientific">Actinomadura barringtoniae</name>
    <dbReference type="NCBI Taxonomy" id="1427535"/>
    <lineage>
        <taxon>Bacteria</taxon>
        <taxon>Bacillati</taxon>
        <taxon>Actinomycetota</taxon>
        <taxon>Actinomycetes</taxon>
        <taxon>Streptosporangiales</taxon>
        <taxon>Thermomonosporaceae</taxon>
        <taxon>Actinomadura</taxon>
    </lineage>
</organism>